<accession>A0A3L6EEE9</accession>
<dbReference type="InterPro" id="IPR051758">
    <property type="entry name" value="ERF/AP2-like"/>
</dbReference>
<comment type="similarity">
    <text evidence="2">Belongs to the AP2/ERF transcription factor family. ERF subfamily.</text>
</comment>
<evidence type="ECO:0000313" key="4">
    <source>
        <dbReference type="EMBL" id="PWZ19429.1"/>
    </source>
</evidence>
<dbReference type="EMBL" id="NCVQ01000007">
    <property type="protein sequence ID" value="PWZ19429.1"/>
    <property type="molecule type" value="Genomic_DNA"/>
</dbReference>
<feature type="region of interest" description="Disordered" evidence="3">
    <location>
        <begin position="1"/>
        <end position="29"/>
    </location>
</feature>
<evidence type="ECO:0000313" key="5">
    <source>
        <dbReference type="Proteomes" id="UP000251960"/>
    </source>
</evidence>
<dbReference type="Proteomes" id="UP000251960">
    <property type="component" value="Chromosome 6"/>
</dbReference>
<evidence type="ECO:0000256" key="1">
    <source>
        <dbReference type="ARBA" id="ARBA00023159"/>
    </source>
</evidence>
<evidence type="ECO:0000256" key="3">
    <source>
        <dbReference type="SAM" id="MobiDB-lite"/>
    </source>
</evidence>
<feature type="compositionally biased region" description="Basic and acidic residues" evidence="3">
    <location>
        <begin position="9"/>
        <end position="18"/>
    </location>
</feature>
<dbReference type="PANTHER" id="PTHR31657">
    <property type="entry name" value="ETHYLENE-RESPONSIVE TRANSCRIPTION FACTOR ERF061"/>
    <property type="match status" value="1"/>
</dbReference>
<sequence length="136" mass="14601">MSCAGRGRPAGEHDDVGRRAHPASGLVRHCPHATTCGAKLHLSVRQRHWGNRAEIRLPRSRTPALATGSSPSTPPRGPRTPMTAPAFRLHGDPARLNFLKPRRGGQHLGLPYHTAIDAKLHAICSGMDVVAPLPQS</sequence>
<proteinExistence type="inferred from homology"/>
<dbReference type="PANTHER" id="PTHR31657:SF73">
    <property type="entry name" value="OS02G0752800 PROTEIN"/>
    <property type="match status" value="1"/>
</dbReference>
<organism evidence="4 5">
    <name type="scientific">Zea mays</name>
    <name type="common">Maize</name>
    <dbReference type="NCBI Taxonomy" id="4577"/>
    <lineage>
        <taxon>Eukaryota</taxon>
        <taxon>Viridiplantae</taxon>
        <taxon>Streptophyta</taxon>
        <taxon>Embryophyta</taxon>
        <taxon>Tracheophyta</taxon>
        <taxon>Spermatophyta</taxon>
        <taxon>Magnoliopsida</taxon>
        <taxon>Liliopsida</taxon>
        <taxon>Poales</taxon>
        <taxon>Poaceae</taxon>
        <taxon>PACMAD clade</taxon>
        <taxon>Panicoideae</taxon>
        <taxon>Andropogonodae</taxon>
        <taxon>Andropogoneae</taxon>
        <taxon>Tripsacinae</taxon>
        <taxon>Zea</taxon>
    </lineage>
</organism>
<gene>
    <name evidence="4" type="primary">RAP2-4_2</name>
    <name evidence="4" type="ORF">Zm00014a_006161</name>
</gene>
<feature type="region of interest" description="Disordered" evidence="3">
    <location>
        <begin position="51"/>
        <end position="85"/>
    </location>
</feature>
<dbReference type="AlphaFoldDB" id="A0A3L6EEE9"/>
<reference evidence="4 5" key="1">
    <citation type="journal article" date="2018" name="Nat. Genet.">
        <title>Extensive intraspecific gene order and gene structural variations between Mo17 and other maize genomes.</title>
        <authorList>
            <person name="Sun S."/>
            <person name="Zhou Y."/>
            <person name="Chen J."/>
            <person name="Shi J."/>
            <person name="Zhao H."/>
            <person name="Zhao H."/>
            <person name="Song W."/>
            <person name="Zhang M."/>
            <person name="Cui Y."/>
            <person name="Dong X."/>
            <person name="Liu H."/>
            <person name="Ma X."/>
            <person name="Jiao Y."/>
            <person name="Wang B."/>
            <person name="Wei X."/>
            <person name="Stein J.C."/>
            <person name="Glaubitz J.C."/>
            <person name="Lu F."/>
            <person name="Yu G."/>
            <person name="Liang C."/>
            <person name="Fengler K."/>
            <person name="Li B."/>
            <person name="Rafalski A."/>
            <person name="Schnable P.S."/>
            <person name="Ware D.H."/>
            <person name="Buckler E.S."/>
            <person name="Lai J."/>
        </authorList>
    </citation>
    <scope>NUCLEOTIDE SEQUENCE [LARGE SCALE GENOMIC DNA]</scope>
    <source>
        <strain evidence="5">cv. Missouri 17</strain>
        <tissue evidence="4">Seedling</tissue>
    </source>
</reference>
<comment type="caution">
    <text evidence="4">The sequence shown here is derived from an EMBL/GenBank/DDBJ whole genome shotgun (WGS) entry which is preliminary data.</text>
</comment>
<name>A0A3L6EEE9_MAIZE</name>
<evidence type="ECO:0000256" key="2">
    <source>
        <dbReference type="ARBA" id="ARBA00024343"/>
    </source>
</evidence>
<protein>
    <submittedName>
        <fullName evidence="4">Ethylene-responsive transcription factor RAP2-4</fullName>
    </submittedName>
</protein>
<keyword evidence="1" id="KW-0010">Activator</keyword>
<dbReference type="ExpressionAtlas" id="A0A3L6EEE9">
    <property type="expression patterns" value="baseline and differential"/>
</dbReference>